<protein>
    <submittedName>
        <fullName evidence="2">Uncharacterized protein</fullName>
    </submittedName>
</protein>
<name>A0A9N7YKY2_PLEPL</name>
<comment type="caution">
    <text evidence="2">The sequence shown here is derived from an EMBL/GenBank/DDBJ whole genome shotgun (WGS) entry which is preliminary data.</text>
</comment>
<feature type="region of interest" description="Disordered" evidence="1">
    <location>
        <begin position="56"/>
        <end position="86"/>
    </location>
</feature>
<reference evidence="2" key="1">
    <citation type="submission" date="2020-03" db="EMBL/GenBank/DDBJ databases">
        <authorList>
            <person name="Weist P."/>
        </authorList>
    </citation>
    <scope>NUCLEOTIDE SEQUENCE</scope>
</reference>
<evidence type="ECO:0000256" key="1">
    <source>
        <dbReference type="SAM" id="MobiDB-lite"/>
    </source>
</evidence>
<keyword evidence="3" id="KW-1185">Reference proteome</keyword>
<organism evidence="2 3">
    <name type="scientific">Pleuronectes platessa</name>
    <name type="common">European plaice</name>
    <dbReference type="NCBI Taxonomy" id="8262"/>
    <lineage>
        <taxon>Eukaryota</taxon>
        <taxon>Metazoa</taxon>
        <taxon>Chordata</taxon>
        <taxon>Craniata</taxon>
        <taxon>Vertebrata</taxon>
        <taxon>Euteleostomi</taxon>
        <taxon>Actinopterygii</taxon>
        <taxon>Neopterygii</taxon>
        <taxon>Teleostei</taxon>
        <taxon>Neoteleostei</taxon>
        <taxon>Acanthomorphata</taxon>
        <taxon>Carangaria</taxon>
        <taxon>Pleuronectiformes</taxon>
        <taxon>Pleuronectoidei</taxon>
        <taxon>Pleuronectidae</taxon>
        <taxon>Pleuronectes</taxon>
    </lineage>
</organism>
<dbReference type="Proteomes" id="UP001153269">
    <property type="component" value="Unassembled WGS sequence"/>
</dbReference>
<dbReference type="EMBL" id="CADEAL010001269">
    <property type="protein sequence ID" value="CAB1430802.1"/>
    <property type="molecule type" value="Genomic_DNA"/>
</dbReference>
<gene>
    <name evidence="2" type="ORF">PLEPLA_LOCUS18788</name>
</gene>
<proteinExistence type="predicted"/>
<sequence>MAGGAWCSLDGVSVVAEQRRPRLRQMLLPQESGGAERLRDVQCACSRWLHINLRPQPEQHSSAESAAQGRDLVSAPHLPSIPPFLHPGGRPLCMTSEPFDSRAQLWPERS</sequence>
<evidence type="ECO:0000313" key="2">
    <source>
        <dbReference type="EMBL" id="CAB1430802.1"/>
    </source>
</evidence>
<evidence type="ECO:0000313" key="3">
    <source>
        <dbReference type="Proteomes" id="UP001153269"/>
    </source>
</evidence>
<dbReference type="AlphaFoldDB" id="A0A9N7YKY2"/>
<accession>A0A9N7YKY2</accession>